<feature type="compositionally biased region" description="Polar residues" evidence="1">
    <location>
        <begin position="390"/>
        <end position="409"/>
    </location>
</feature>
<feature type="region of interest" description="Disordered" evidence="1">
    <location>
        <begin position="349"/>
        <end position="423"/>
    </location>
</feature>
<keyword evidence="5" id="KW-1185">Reference proteome</keyword>
<dbReference type="KEGG" id="hro:HELRODRAFT_160110"/>
<evidence type="ECO:0000313" key="5">
    <source>
        <dbReference type="Proteomes" id="UP000015101"/>
    </source>
</evidence>
<dbReference type="InParanoid" id="T1EPT3"/>
<evidence type="ECO:0000313" key="3">
    <source>
        <dbReference type="EMBL" id="ESO06004.1"/>
    </source>
</evidence>
<dbReference type="GO" id="GO:0003824">
    <property type="term" value="F:catalytic activity"/>
    <property type="evidence" value="ECO:0007669"/>
    <property type="project" value="InterPro"/>
</dbReference>
<dbReference type="AlphaFoldDB" id="T1EPT3"/>
<dbReference type="Pfam" id="PF03372">
    <property type="entry name" value="Exo_endo_phos"/>
    <property type="match status" value="1"/>
</dbReference>
<dbReference type="OrthoDB" id="419189at2759"/>
<feature type="compositionally biased region" description="Basic residues" evidence="1">
    <location>
        <begin position="350"/>
        <end position="359"/>
    </location>
</feature>
<protein>
    <recommendedName>
        <fullName evidence="2">Endonuclease/exonuclease/phosphatase domain-containing protein</fullName>
    </recommendedName>
</protein>
<sequence>MEDFKNTEKTCVNIKYVKNLEINDNNDKDCNIINRNLTLGLLNIRSLISKTDTIYDLIHGGLDIFVLVETWHGSSNNISVKSSMPPGYSYVDFLRINDPHHGGLIIYFSNEFKFKKIDLPIFSSIEALAVKLFISNKDFVLLALYRPGSVLVSNLFFEEFLCLLENITSFSLNILLGDFNIHLEKQEDRHTVNLLEILEMFQLKNLIDEPTHEHGGILDLIICSQDFQISDIKIFPSGTFSDHSLIQVNIPLTHKRPKIVKKQETIYSYFAANCGTLNSKTAHNAVNNRDIRQLKMKLKNLKFLTRTNQQLNKETCNITFSKSNSQSPLFNVETATKYFNDILKPSDRRKGLKMHQRSCKTHEQLQLTNDEENTVETSTSTSPPPSSSSDVHQQPKTTSYQTLQNVENTETPHLEIRLPQNPA</sequence>
<reference evidence="4" key="3">
    <citation type="submission" date="2015-06" db="UniProtKB">
        <authorList>
            <consortium name="EnsemblMetazoa"/>
        </authorList>
    </citation>
    <scope>IDENTIFICATION</scope>
</reference>
<evidence type="ECO:0000259" key="2">
    <source>
        <dbReference type="Pfam" id="PF03372"/>
    </source>
</evidence>
<dbReference type="CTD" id="20198583"/>
<dbReference type="PANTHER" id="PTHR33776">
    <property type="entry name" value="ENDO/EXONUCLEASE/PHOSPHATASE DOMAIN-CONTAINING PROTEIN"/>
    <property type="match status" value="1"/>
</dbReference>
<gene>
    <name evidence="4" type="primary">20198583</name>
    <name evidence="3" type="ORF">HELRODRAFT_160110</name>
</gene>
<dbReference type="STRING" id="6412.T1EPT3"/>
<dbReference type="EnsemblMetazoa" id="HelroT160110">
    <property type="protein sequence ID" value="HelroP160110"/>
    <property type="gene ID" value="HelroG160110"/>
</dbReference>
<reference evidence="5" key="1">
    <citation type="submission" date="2012-12" db="EMBL/GenBank/DDBJ databases">
        <authorList>
            <person name="Hellsten U."/>
            <person name="Grimwood J."/>
            <person name="Chapman J.A."/>
            <person name="Shapiro H."/>
            <person name="Aerts A."/>
            <person name="Otillar R.P."/>
            <person name="Terry A.Y."/>
            <person name="Boore J.L."/>
            <person name="Simakov O."/>
            <person name="Marletaz F."/>
            <person name="Cho S.-J."/>
            <person name="Edsinger-Gonzales E."/>
            <person name="Havlak P."/>
            <person name="Kuo D.-H."/>
            <person name="Larsson T."/>
            <person name="Lv J."/>
            <person name="Arendt D."/>
            <person name="Savage R."/>
            <person name="Osoegawa K."/>
            <person name="de Jong P."/>
            <person name="Lindberg D.R."/>
            <person name="Seaver E.C."/>
            <person name="Weisblat D.A."/>
            <person name="Putnam N.H."/>
            <person name="Grigoriev I.V."/>
            <person name="Rokhsar D.S."/>
        </authorList>
    </citation>
    <scope>NUCLEOTIDE SEQUENCE</scope>
</reference>
<dbReference type="InterPro" id="IPR005135">
    <property type="entry name" value="Endo/exonuclease/phosphatase"/>
</dbReference>
<dbReference type="EMBL" id="AMQM01000508">
    <property type="status" value="NOT_ANNOTATED_CDS"/>
    <property type="molecule type" value="Genomic_DNA"/>
</dbReference>
<dbReference type="Gene3D" id="3.60.10.10">
    <property type="entry name" value="Endonuclease/exonuclease/phosphatase"/>
    <property type="match status" value="1"/>
</dbReference>
<evidence type="ECO:0000256" key="1">
    <source>
        <dbReference type="SAM" id="MobiDB-lite"/>
    </source>
</evidence>
<dbReference type="RefSeq" id="XP_009015372.1">
    <property type="nucleotide sequence ID" value="XM_009017124.1"/>
</dbReference>
<dbReference type="GeneID" id="20198583"/>
<proteinExistence type="predicted"/>
<accession>T1EPT3</accession>
<organism evidence="4 5">
    <name type="scientific">Helobdella robusta</name>
    <name type="common">Californian leech</name>
    <dbReference type="NCBI Taxonomy" id="6412"/>
    <lineage>
        <taxon>Eukaryota</taxon>
        <taxon>Metazoa</taxon>
        <taxon>Spiralia</taxon>
        <taxon>Lophotrochozoa</taxon>
        <taxon>Annelida</taxon>
        <taxon>Clitellata</taxon>
        <taxon>Hirudinea</taxon>
        <taxon>Rhynchobdellida</taxon>
        <taxon>Glossiphoniidae</taxon>
        <taxon>Helobdella</taxon>
    </lineage>
</organism>
<dbReference type="SUPFAM" id="SSF56219">
    <property type="entry name" value="DNase I-like"/>
    <property type="match status" value="1"/>
</dbReference>
<dbReference type="PANTHER" id="PTHR33776:SF3">
    <property type="entry name" value="PHD-TYPE DOMAIN-CONTAINING PROTEIN"/>
    <property type="match status" value="1"/>
</dbReference>
<name>T1EPT3_HELRO</name>
<dbReference type="EMBL" id="KB096324">
    <property type="protein sequence ID" value="ESO06004.1"/>
    <property type="molecule type" value="Genomic_DNA"/>
</dbReference>
<feature type="domain" description="Endonuclease/exonuclease/phosphatase" evidence="2">
    <location>
        <begin position="41"/>
        <end position="243"/>
    </location>
</feature>
<reference evidence="3 5" key="2">
    <citation type="journal article" date="2013" name="Nature">
        <title>Insights into bilaterian evolution from three spiralian genomes.</title>
        <authorList>
            <person name="Simakov O."/>
            <person name="Marletaz F."/>
            <person name="Cho S.J."/>
            <person name="Edsinger-Gonzales E."/>
            <person name="Havlak P."/>
            <person name="Hellsten U."/>
            <person name="Kuo D.H."/>
            <person name="Larsson T."/>
            <person name="Lv J."/>
            <person name="Arendt D."/>
            <person name="Savage R."/>
            <person name="Osoegawa K."/>
            <person name="de Jong P."/>
            <person name="Grimwood J."/>
            <person name="Chapman J.A."/>
            <person name="Shapiro H."/>
            <person name="Aerts A."/>
            <person name="Otillar R.P."/>
            <person name="Terry A.Y."/>
            <person name="Boore J.L."/>
            <person name="Grigoriev I.V."/>
            <person name="Lindberg D.R."/>
            <person name="Seaver E.C."/>
            <person name="Weisblat D.A."/>
            <person name="Putnam N.H."/>
            <person name="Rokhsar D.S."/>
        </authorList>
    </citation>
    <scope>NUCLEOTIDE SEQUENCE</scope>
</reference>
<evidence type="ECO:0000313" key="4">
    <source>
        <dbReference type="EnsemblMetazoa" id="HelroP160110"/>
    </source>
</evidence>
<dbReference type="InterPro" id="IPR036691">
    <property type="entry name" value="Endo/exonu/phosph_ase_sf"/>
</dbReference>
<dbReference type="HOGENOM" id="CLU_649381_0_0_1"/>
<dbReference type="Proteomes" id="UP000015101">
    <property type="component" value="Unassembled WGS sequence"/>
</dbReference>